<reference evidence="3" key="1">
    <citation type="submission" date="2017-09" db="EMBL/GenBank/DDBJ databases">
        <authorList>
            <person name="Feng G."/>
            <person name="Zhu H."/>
        </authorList>
    </citation>
    <scope>NUCLEOTIDE SEQUENCE [LARGE SCALE GENOMIC DNA]</scope>
    <source>
        <strain evidence="3">1PNM-20</strain>
    </source>
</reference>
<dbReference type="Pfam" id="PF03729">
    <property type="entry name" value="DUF308"/>
    <property type="match status" value="2"/>
</dbReference>
<protein>
    <recommendedName>
        <fullName evidence="4">HdeD family acid-resistance protein</fullName>
    </recommendedName>
</protein>
<name>A0A2A2SJZ9_9SPHN</name>
<keyword evidence="1" id="KW-0812">Transmembrane</keyword>
<gene>
    <name evidence="2" type="ORF">CKY28_02065</name>
</gene>
<accession>A0A2A2SJZ9</accession>
<feature type="transmembrane region" description="Helical" evidence="1">
    <location>
        <begin position="21"/>
        <end position="41"/>
    </location>
</feature>
<dbReference type="RefSeq" id="WP_095996661.1">
    <property type="nucleotide sequence ID" value="NZ_NSLI01000001.1"/>
</dbReference>
<feature type="transmembrane region" description="Helical" evidence="1">
    <location>
        <begin position="102"/>
        <end position="123"/>
    </location>
</feature>
<keyword evidence="1" id="KW-1133">Transmembrane helix</keyword>
<dbReference type="PANTHER" id="PTHR34989">
    <property type="entry name" value="PROTEIN HDED"/>
    <property type="match status" value="1"/>
</dbReference>
<evidence type="ECO:0000313" key="3">
    <source>
        <dbReference type="Proteomes" id="UP000218151"/>
    </source>
</evidence>
<sequence>MTDVRSEDVTAGGTPRAGAGWAWILAYGVISTVLGLFAFFTPFSATFAAVLTVGVMLVVTGVFSLVAGVFTKGHHHRLYSIVLGVLSIVAGLLTIFRPVSGAVSLTLLIAAWLVVRGVMEIVWGVRHRHHRAAMILLGVLNIIIAVFILATFPLSAATLPGYVLGLTLLFGGVTAIASALAHKKGAPAFSLS</sequence>
<keyword evidence="1" id="KW-0472">Membrane</keyword>
<feature type="transmembrane region" description="Helical" evidence="1">
    <location>
        <begin position="162"/>
        <end position="181"/>
    </location>
</feature>
<dbReference type="OrthoDB" id="7581334at2"/>
<dbReference type="Proteomes" id="UP000218151">
    <property type="component" value="Unassembled WGS sequence"/>
</dbReference>
<proteinExistence type="predicted"/>
<organism evidence="2 3">
    <name type="scientific">Sphingomonas lenta</name>
    <dbReference type="NCBI Taxonomy" id="1141887"/>
    <lineage>
        <taxon>Bacteria</taxon>
        <taxon>Pseudomonadati</taxon>
        <taxon>Pseudomonadota</taxon>
        <taxon>Alphaproteobacteria</taxon>
        <taxon>Sphingomonadales</taxon>
        <taxon>Sphingomonadaceae</taxon>
        <taxon>Sphingomonas</taxon>
    </lineage>
</organism>
<dbReference type="InterPro" id="IPR052712">
    <property type="entry name" value="Acid_resist_chaperone_HdeD"/>
</dbReference>
<feature type="transmembrane region" description="Helical" evidence="1">
    <location>
        <begin position="135"/>
        <end position="156"/>
    </location>
</feature>
<dbReference type="PANTHER" id="PTHR34989:SF1">
    <property type="entry name" value="PROTEIN HDED"/>
    <property type="match status" value="1"/>
</dbReference>
<evidence type="ECO:0008006" key="4">
    <source>
        <dbReference type="Google" id="ProtNLM"/>
    </source>
</evidence>
<feature type="transmembrane region" description="Helical" evidence="1">
    <location>
        <begin position="47"/>
        <end position="71"/>
    </location>
</feature>
<dbReference type="InterPro" id="IPR005325">
    <property type="entry name" value="DUF308_memb"/>
</dbReference>
<dbReference type="EMBL" id="NSLI01000001">
    <property type="protein sequence ID" value="PAX09553.1"/>
    <property type="molecule type" value="Genomic_DNA"/>
</dbReference>
<dbReference type="AlphaFoldDB" id="A0A2A2SJZ9"/>
<feature type="transmembrane region" description="Helical" evidence="1">
    <location>
        <begin position="78"/>
        <end position="96"/>
    </location>
</feature>
<evidence type="ECO:0000256" key="1">
    <source>
        <dbReference type="SAM" id="Phobius"/>
    </source>
</evidence>
<evidence type="ECO:0000313" key="2">
    <source>
        <dbReference type="EMBL" id="PAX09553.1"/>
    </source>
</evidence>
<dbReference type="GO" id="GO:0005886">
    <property type="term" value="C:plasma membrane"/>
    <property type="evidence" value="ECO:0007669"/>
    <property type="project" value="TreeGrafter"/>
</dbReference>
<comment type="caution">
    <text evidence="2">The sequence shown here is derived from an EMBL/GenBank/DDBJ whole genome shotgun (WGS) entry which is preliminary data.</text>
</comment>
<keyword evidence="3" id="KW-1185">Reference proteome</keyword>